<organism evidence="2 3">
    <name type="scientific">Sphaerosporella brunnea</name>
    <dbReference type="NCBI Taxonomy" id="1250544"/>
    <lineage>
        <taxon>Eukaryota</taxon>
        <taxon>Fungi</taxon>
        <taxon>Dikarya</taxon>
        <taxon>Ascomycota</taxon>
        <taxon>Pezizomycotina</taxon>
        <taxon>Pezizomycetes</taxon>
        <taxon>Pezizales</taxon>
        <taxon>Pyronemataceae</taxon>
        <taxon>Sphaerosporella</taxon>
    </lineage>
</organism>
<dbReference type="EMBL" id="VXIS01000719">
    <property type="protein sequence ID" value="KAA8892574.1"/>
    <property type="molecule type" value="Genomic_DNA"/>
</dbReference>
<proteinExistence type="predicted"/>
<evidence type="ECO:0000313" key="2">
    <source>
        <dbReference type="EMBL" id="KAA8892574.1"/>
    </source>
</evidence>
<comment type="caution">
    <text evidence="2">The sequence shown here is derived from an EMBL/GenBank/DDBJ whole genome shotgun (WGS) entry which is preliminary data.</text>
</comment>
<reference evidence="2 3" key="1">
    <citation type="submission" date="2019-09" db="EMBL/GenBank/DDBJ databases">
        <title>Draft genome of the ectomycorrhizal ascomycete Sphaerosporella brunnea.</title>
        <authorList>
            <consortium name="DOE Joint Genome Institute"/>
            <person name="Benucci G.M."/>
            <person name="Marozzi G."/>
            <person name="Antonielli L."/>
            <person name="Sanchez S."/>
            <person name="Marco P."/>
            <person name="Wang X."/>
            <person name="Falini L.B."/>
            <person name="Barry K."/>
            <person name="Haridas S."/>
            <person name="Lipzen A."/>
            <person name="Labutti K."/>
            <person name="Grigoriev I.V."/>
            <person name="Murat C."/>
            <person name="Martin F."/>
            <person name="Albertini E."/>
            <person name="Donnini D."/>
            <person name="Bonito G."/>
        </authorList>
    </citation>
    <scope>NUCLEOTIDE SEQUENCE [LARGE SCALE GENOMIC DNA]</scope>
    <source>
        <strain evidence="2 3">Sb_GMNB300</strain>
    </source>
</reference>
<evidence type="ECO:0000313" key="3">
    <source>
        <dbReference type="Proteomes" id="UP000326924"/>
    </source>
</evidence>
<dbReference type="Proteomes" id="UP000326924">
    <property type="component" value="Unassembled WGS sequence"/>
</dbReference>
<feature type="signal peptide" evidence="1">
    <location>
        <begin position="1"/>
        <end position="26"/>
    </location>
</feature>
<name>A0A5J5EBE8_9PEZI</name>
<protein>
    <recommendedName>
        <fullName evidence="4">Secreted protein</fullName>
    </recommendedName>
</protein>
<keyword evidence="1" id="KW-0732">Signal</keyword>
<sequence>RAQPRCARILLSLVLSLNVACRLITAGVPPRVPPPTTVPRPTVKKNTELPAGRFSESAHMPTHVKNKKTCYLCRWKHRGAVKTARSHSVSIASATVLMICMTRSWTEVIGGVLVNLSWWGGSGGEGSGGGARIAGKRLACSSITRV</sequence>
<dbReference type="InParanoid" id="A0A5J5EBE8"/>
<gene>
    <name evidence="2" type="ORF">FN846DRAFT_982984</name>
</gene>
<feature type="chain" id="PRO_5023814808" description="Secreted protein" evidence="1">
    <location>
        <begin position="27"/>
        <end position="146"/>
    </location>
</feature>
<dbReference type="AlphaFoldDB" id="A0A5J5EBE8"/>
<evidence type="ECO:0000256" key="1">
    <source>
        <dbReference type="SAM" id="SignalP"/>
    </source>
</evidence>
<accession>A0A5J5EBE8</accession>
<feature type="non-terminal residue" evidence="2">
    <location>
        <position position="1"/>
    </location>
</feature>
<keyword evidence="3" id="KW-1185">Reference proteome</keyword>
<evidence type="ECO:0008006" key="4">
    <source>
        <dbReference type="Google" id="ProtNLM"/>
    </source>
</evidence>
<feature type="non-terminal residue" evidence="2">
    <location>
        <position position="146"/>
    </location>
</feature>